<dbReference type="Proteomes" id="UP000198582">
    <property type="component" value="Unassembled WGS sequence"/>
</dbReference>
<evidence type="ECO:0000256" key="1">
    <source>
        <dbReference type="SAM" id="Phobius"/>
    </source>
</evidence>
<reference evidence="2 3" key="1">
    <citation type="submission" date="2016-10" db="EMBL/GenBank/DDBJ databases">
        <authorList>
            <person name="de Groot N.N."/>
        </authorList>
    </citation>
    <scope>NUCLEOTIDE SEQUENCE [LARGE SCALE GENOMIC DNA]</scope>
    <source>
        <strain evidence="2 3">DSM 44993</strain>
    </source>
</reference>
<organism evidence="2 3">
    <name type="scientific">Amycolatopsis saalfeldensis</name>
    <dbReference type="NCBI Taxonomy" id="394193"/>
    <lineage>
        <taxon>Bacteria</taxon>
        <taxon>Bacillati</taxon>
        <taxon>Actinomycetota</taxon>
        <taxon>Actinomycetes</taxon>
        <taxon>Pseudonocardiales</taxon>
        <taxon>Pseudonocardiaceae</taxon>
        <taxon>Amycolatopsis</taxon>
    </lineage>
</organism>
<proteinExistence type="predicted"/>
<gene>
    <name evidence="2" type="ORF">SAMN04489732_12928</name>
</gene>
<feature type="transmembrane region" description="Helical" evidence="1">
    <location>
        <begin position="12"/>
        <end position="32"/>
    </location>
</feature>
<name>A0A1H8YND8_9PSEU</name>
<keyword evidence="1" id="KW-1133">Transmembrane helix</keyword>
<dbReference type="AlphaFoldDB" id="A0A1H8YND8"/>
<evidence type="ECO:0000313" key="3">
    <source>
        <dbReference type="Proteomes" id="UP000198582"/>
    </source>
</evidence>
<sequence length="33" mass="3460">MSTQPSGFDKLMMAIIVAFVAMMITLAVTGNLG</sequence>
<evidence type="ECO:0000313" key="2">
    <source>
        <dbReference type="EMBL" id="SEP53603.1"/>
    </source>
</evidence>
<keyword evidence="1" id="KW-0472">Membrane</keyword>
<accession>A0A1H8YND8</accession>
<dbReference type="EMBL" id="FOEF01000029">
    <property type="protein sequence ID" value="SEP53603.1"/>
    <property type="molecule type" value="Genomic_DNA"/>
</dbReference>
<keyword evidence="3" id="KW-1185">Reference proteome</keyword>
<keyword evidence="1" id="KW-0812">Transmembrane</keyword>
<protein>
    <submittedName>
        <fullName evidence="2">Uncharacterized protein</fullName>
    </submittedName>
</protein>
<dbReference type="STRING" id="394193.SAMN04489732_12928"/>